<sequence length="150" mass="16393">MAVPGEFDQMMRELVFRCSNVSVHASFQSLIAGSVRFLLYAVGYAQMIEFPGGTRWGWIVQLAGCALLAVGAIWHIDRLTGRIARPAVVFGILGAVIWAASSLPYAIDLQNWSSLPWARAFWEIWGAGAVRAAISTLLVIGKKRSLGRES</sequence>
<name>A0A6J7KMY9_9ZZZZ</name>
<feature type="transmembrane region" description="Helical" evidence="1">
    <location>
        <begin position="21"/>
        <end position="44"/>
    </location>
</feature>
<keyword evidence="1" id="KW-0472">Membrane</keyword>
<organism evidence="2">
    <name type="scientific">freshwater metagenome</name>
    <dbReference type="NCBI Taxonomy" id="449393"/>
    <lineage>
        <taxon>unclassified sequences</taxon>
        <taxon>metagenomes</taxon>
        <taxon>ecological metagenomes</taxon>
    </lineage>
</organism>
<feature type="transmembrane region" description="Helical" evidence="1">
    <location>
        <begin position="119"/>
        <end position="140"/>
    </location>
</feature>
<dbReference type="EMBL" id="CAFBNF010000232">
    <property type="protein sequence ID" value="CAB4956825.1"/>
    <property type="molecule type" value="Genomic_DNA"/>
</dbReference>
<evidence type="ECO:0000313" key="2">
    <source>
        <dbReference type="EMBL" id="CAB4956825.1"/>
    </source>
</evidence>
<proteinExistence type="predicted"/>
<dbReference type="AlphaFoldDB" id="A0A6J7KMY9"/>
<evidence type="ECO:0000256" key="1">
    <source>
        <dbReference type="SAM" id="Phobius"/>
    </source>
</evidence>
<feature type="transmembrane region" description="Helical" evidence="1">
    <location>
        <begin position="88"/>
        <end position="107"/>
    </location>
</feature>
<keyword evidence="1" id="KW-0812">Transmembrane</keyword>
<gene>
    <name evidence="2" type="ORF">UFOPK3773_01742</name>
</gene>
<keyword evidence="1" id="KW-1133">Transmembrane helix</keyword>
<protein>
    <submittedName>
        <fullName evidence="2">Unannotated protein</fullName>
    </submittedName>
</protein>
<feature type="transmembrane region" description="Helical" evidence="1">
    <location>
        <begin position="56"/>
        <end position="76"/>
    </location>
</feature>
<reference evidence="2" key="1">
    <citation type="submission" date="2020-05" db="EMBL/GenBank/DDBJ databases">
        <authorList>
            <person name="Chiriac C."/>
            <person name="Salcher M."/>
            <person name="Ghai R."/>
            <person name="Kavagutti S V."/>
        </authorList>
    </citation>
    <scope>NUCLEOTIDE SEQUENCE</scope>
</reference>
<accession>A0A6J7KMY9</accession>